<gene>
    <name evidence="1" type="ORF">PCO31110_01812</name>
</gene>
<evidence type="ECO:0000313" key="1">
    <source>
        <dbReference type="EMBL" id="VVD94586.1"/>
    </source>
</evidence>
<accession>A0A5E4U356</accession>
<evidence type="ECO:0000313" key="2">
    <source>
        <dbReference type="Proteomes" id="UP000337189"/>
    </source>
</evidence>
<name>A0A5E4U356_9BURK</name>
<reference evidence="1 2" key="1">
    <citation type="submission" date="2019-08" db="EMBL/GenBank/DDBJ databases">
        <authorList>
            <person name="Peeters C."/>
        </authorList>
    </citation>
    <scope>NUCLEOTIDE SEQUENCE [LARGE SCALE GENOMIC DNA]</scope>
    <source>
        <strain evidence="1 2">LMG 31110</strain>
    </source>
</reference>
<protein>
    <submittedName>
        <fullName evidence="1">Uncharacterized protein</fullName>
    </submittedName>
</protein>
<proteinExistence type="predicted"/>
<dbReference type="AlphaFoldDB" id="A0A5E4U356"/>
<dbReference type="EMBL" id="CABPSJ010000002">
    <property type="protein sequence ID" value="VVD94586.1"/>
    <property type="molecule type" value="Genomic_DNA"/>
</dbReference>
<dbReference type="RefSeq" id="WP_010806110.1">
    <property type="nucleotide sequence ID" value="NZ_CABPSJ010000002.1"/>
</dbReference>
<organism evidence="1 2">
    <name type="scientific">Pandoraea communis</name>
    <dbReference type="NCBI Taxonomy" id="2508297"/>
    <lineage>
        <taxon>Bacteria</taxon>
        <taxon>Pseudomonadati</taxon>
        <taxon>Pseudomonadota</taxon>
        <taxon>Betaproteobacteria</taxon>
        <taxon>Burkholderiales</taxon>
        <taxon>Burkholderiaceae</taxon>
        <taxon>Pandoraea</taxon>
    </lineage>
</organism>
<sequence>MPKFASAMVKPILTVLLKGPFPDIFRFVEALLEQLGFSLANPETGRVTHWSDDGEQIAIPRDMITNQASMATPKNVQFWGASNEDLFVSWVDASSGWWFSFHLDGITPELKVALTAAISNSVLVELTRQYEDECAFRIDFD</sequence>
<dbReference type="Proteomes" id="UP000337189">
    <property type="component" value="Unassembled WGS sequence"/>
</dbReference>